<feature type="binding site" evidence="1">
    <location>
        <position position="101"/>
    </location>
    <ligand>
        <name>Zn(2+)</name>
        <dbReference type="ChEBI" id="CHEBI:29105"/>
    </ligand>
</feature>
<reference evidence="2 3" key="1">
    <citation type="submission" date="2018-06" db="EMBL/GenBank/DDBJ databases">
        <title>Echinicola strongylocentroti sp. nov., isolated from a sea urchin Strongylocentrotus intermedius.</title>
        <authorList>
            <person name="Bae S.S."/>
        </authorList>
    </citation>
    <scope>NUCLEOTIDE SEQUENCE [LARGE SCALE GENOMIC DNA]</scope>
    <source>
        <strain evidence="2 3">MEBiC08714</strain>
    </source>
</reference>
<dbReference type="InterPro" id="IPR002481">
    <property type="entry name" value="FUR"/>
</dbReference>
<sequence>MSTKSAKILKGHQLRVTSCRRDVLDTFLDRDIALSHSDLEEELKENFDRVTIYRTLKTFLDSDLIHKVLDDTGVTKYALCHHDAAEEHHDHEHVHFKCDVCGQTQCIAEIALPDIHLPQGFIVKEKSLLIQGTCNKCSN</sequence>
<dbReference type="GO" id="GO:1900376">
    <property type="term" value="P:regulation of secondary metabolite biosynthetic process"/>
    <property type="evidence" value="ECO:0007669"/>
    <property type="project" value="TreeGrafter"/>
</dbReference>
<dbReference type="RefSeq" id="WP_112784093.1">
    <property type="nucleotide sequence ID" value="NZ_CP030041.1"/>
</dbReference>
<dbReference type="GO" id="GO:0045892">
    <property type="term" value="P:negative regulation of DNA-templated transcription"/>
    <property type="evidence" value="ECO:0007669"/>
    <property type="project" value="TreeGrafter"/>
</dbReference>
<gene>
    <name evidence="2" type="ORF">DN752_11590</name>
</gene>
<dbReference type="SUPFAM" id="SSF46785">
    <property type="entry name" value="Winged helix' DNA-binding domain"/>
    <property type="match status" value="1"/>
</dbReference>
<dbReference type="PANTHER" id="PTHR33202:SF22">
    <property type="entry name" value="HYDROGEN PEROXIDE SENSITIVE REPRESSOR"/>
    <property type="match status" value="1"/>
</dbReference>
<dbReference type="OrthoDB" id="594893at2"/>
<comment type="cofactor">
    <cofactor evidence="1">
        <name>Zn(2+)</name>
        <dbReference type="ChEBI" id="CHEBI:29105"/>
    </cofactor>
    <text evidence="1">Binds 1 zinc ion per subunit.</text>
</comment>
<proteinExistence type="predicted"/>
<dbReference type="InterPro" id="IPR036390">
    <property type="entry name" value="WH_DNA-bd_sf"/>
</dbReference>
<keyword evidence="1" id="KW-0862">Zinc</keyword>
<keyword evidence="3" id="KW-1185">Reference proteome</keyword>
<dbReference type="Proteomes" id="UP000248688">
    <property type="component" value="Chromosome"/>
</dbReference>
<dbReference type="EMBL" id="CP030041">
    <property type="protein sequence ID" value="AWW30716.1"/>
    <property type="molecule type" value="Genomic_DNA"/>
</dbReference>
<accession>A0A2Z4IJL0</accession>
<name>A0A2Z4IJL0_9BACT</name>
<dbReference type="AlphaFoldDB" id="A0A2Z4IJL0"/>
<feature type="binding site" evidence="1">
    <location>
        <position position="98"/>
    </location>
    <ligand>
        <name>Zn(2+)</name>
        <dbReference type="ChEBI" id="CHEBI:29105"/>
    </ligand>
</feature>
<evidence type="ECO:0000313" key="3">
    <source>
        <dbReference type="Proteomes" id="UP000248688"/>
    </source>
</evidence>
<dbReference type="GO" id="GO:0003700">
    <property type="term" value="F:DNA-binding transcription factor activity"/>
    <property type="evidence" value="ECO:0007669"/>
    <property type="project" value="InterPro"/>
</dbReference>
<dbReference type="KEGG" id="est:DN752_11590"/>
<dbReference type="PANTHER" id="PTHR33202">
    <property type="entry name" value="ZINC UPTAKE REGULATION PROTEIN"/>
    <property type="match status" value="1"/>
</dbReference>
<feature type="binding site" evidence="1">
    <location>
        <position position="137"/>
    </location>
    <ligand>
        <name>Zn(2+)</name>
        <dbReference type="ChEBI" id="CHEBI:29105"/>
    </ligand>
</feature>
<protein>
    <submittedName>
        <fullName evidence="2">Transcriptional repressor</fullName>
    </submittedName>
</protein>
<dbReference type="Pfam" id="PF01475">
    <property type="entry name" value="FUR"/>
    <property type="match status" value="1"/>
</dbReference>
<keyword evidence="1" id="KW-0479">Metal-binding</keyword>
<organism evidence="2 3">
    <name type="scientific">Echinicola strongylocentroti</name>
    <dbReference type="NCBI Taxonomy" id="1795355"/>
    <lineage>
        <taxon>Bacteria</taxon>
        <taxon>Pseudomonadati</taxon>
        <taxon>Bacteroidota</taxon>
        <taxon>Cytophagia</taxon>
        <taxon>Cytophagales</taxon>
        <taxon>Cyclobacteriaceae</taxon>
        <taxon>Echinicola</taxon>
    </lineage>
</organism>
<dbReference type="Gene3D" id="1.10.10.10">
    <property type="entry name" value="Winged helix-like DNA-binding domain superfamily/Winged helix DNA-binding domain"/>
    <property type="match status" value="1"/>
</dbReference>
<evidence type="ECO:0000313" key="2">
    <source>
        <dbReference type="EMBL" id="AWW30716.1"/>
    </source>
</evidence>
<dbReference type="GO" id="GO:0000976">
    <property type="term" value="F:transcription cis-regulatory region binding"/>
    <property type="evidence" value="ECO:0007669"/>
    <property type="project" value="TreeGrafter"/>
</dbReference>
<feature type="binding site" evidence="1">
    <location>
        <position position="134"/>
    </location>
    <ligand>
        <name>Zn(2+)</name>
        <dbReference type="ChEBI" id="CHEBI:29105"/>
    </ligand>
</feature>
<evidence type="ECO:0000256" key="1">
    <source>
        <dbReference type="PIRSR" id="PIRSR602481-1"/>
    </source>
</evidence>
<dbReference type="GO" id="GO:0008270">
    <property type="term" value="F:zinc ion binding"/>
    <property type="evidence" value="ECO:0007669"/>
    <property type="project" value="TreeGrafter"/>
</dbReference>
<dbReference type="InterPro" id="IPR036388">
    <property type="entry name" value="WH-like_DNA-bd_sf"/>
</dbReference>